<sequence>MAHPRTKSRELLSPNQIKVKESLVLYVLLLAHLTEKATCEYILLPRVLIWSKDLLIYKIAIAYHHASLVQEERAR</sequence>
<proteinExistence type="predicted"/>
<name>A0A3N4KTB0_9PEZI</name>
<dbReference type="Proteomes" id="UP000277580">
    <property type="component" value="Unassembled WGS sequence"/>
</dbReference>
<evidence type="ECO:0000313" key="1">
    <source>
        <dbReference type="EMBL" id="RPB08995.1"/>
    </source>
</evidence>
<dbReference type="InParanoid" id="A0A3N4KTB0"/>
<protein>
    <submittedName>
        <fullName evidence="1">Uncharacterized protein</fullName>
    </submittedName>
</protein>
<dbReference type="AlphaFoldDB" id="A0A3N4KTB0"/>
<dbReference type="EMBL" id="ML119156">
    <property type="protein sequence ID" value="RPB08995.1"/>
    <property type="molecule type" value="Genomic_DNA"/>
</dbReference>
<organism evidence="1 2">
    <name type="scientific">Morchella conica CCBAS932</name>
    <dbReference type="NCBI Taxonomy" id="1392247"/>
    <lineage>
        <taxon>Eukaryota</taxon>
        <taxon>Fungi</taxon>
        <taxon>Dikarya</taxon>
        <taxon>Ascomycota</taxon>
        <taxon>Pezizomycotina</taxon>
        <taxon>Pezizomycetes</taxon>
        <taxon>Pezizales</taxon>
        <taxon>Morchellaceae</taxon>
        <taxon>Morchella</taxon>
    </lineage>
</organism>
<accession>A0A3N4KTB0</accession>
<evidence type="ECO:0000313" key="2">
    <source>
        <dbReference type="Proteomes" id="UP000277580"/>
    </source>
</evidence>
<reference evidence="1 2" key="1">
    <citation type="journal article" date="2018" name="Nat. Ecol. Evol.">
        <title>Pezizomycetes genomes reveal the molecular basis of ectomycorrhizal truffle lifestyle.</title>
        <authorList>
            <person name="Murat C."/>
            <person name="Payen T."/>
            <person name="Noel B."/>
            <person name="Kuo A."/>
            <person name="Morin E."/>
            <person name="Chen J."/>
            <person name="Kohler A."/>
            <person name="Krizsan K."/>
            <person name="Balestrini R."/>
            <person name="Da Silva C."/>
            <person name="Montanini B."/>
            <person name="Hainaut M."/>
            <person name="Levati E."/>
            <person name="Barry K.W."/>
            <person name="Belfiori B."/>
            <person name="Cichocki N."/>
            <person name="Clum A."/>
            <person name="Dockter R.B."/>
            <person name="Fauchery L."/>
            <person name="Guy J."/>
            <person name="Iotti M."/>
            <person name="Le Tacon F."/>
            <person name="Lindquist E.A."/>
            <person name="Lipzen A."/>
            <person name="Malagnac F."/>
            <person name="Mello A."/>
            <person name="Molinier V."/>
            <person name="Miyauchi S."/>
            <person name="Poulain J."/>
            <person name="Riccioni C."/>
            <person name="Rubini A."/>
            <person name="Sitrit Y."/>
            <person name="Splivallo R."/>
            <person name="Traeger S."/>
            <person name="Wang M."/>
            <person name="Zifcakova L."/>
            <person name="Wipf D."/>
            <person name="Zambonelli A."/>
            <person name="Paolocci F."/>
            <person name="Nowrousian M."/>
            <person name="Ottonello S."/>
            <person name="Baldrian P."/>
            <person name="Spatafora J.W."/>
            <person name="Henrissat B."/>
            <person name="Nagy L.G."/>
            <person name="Aury J.M."/>
            <person name="Wincker P."/>
            <person name="Grigoriev I.V."/>
            <person name="Bonfante P."/>
            <person name="Martin F.M."/>
        </authorList>
    </citation>
    <scope>NUCLEOTIDE SEQUENCE [LARGE SCALE GENOMIC DNA]</scope>
    <source>
        <strain evidence="1 2">CCBAS932</strain>
    </source>
</reference>
<gene>
    <name evidence="1" type="ORF">P167DRAFT_326021</name>
</gene>
<keyword evidence="2" id="KW-1185">Reference proteome</keyword>